<reference evidence="3" key="1">
    <citation type="submission" date="2013-03" db="EMBL/GenBank/DDBJ databases">
        <title>Genome sequence of Chthonomonas calidirosea, the first sequenced genome from the Armatimonadetes phylum (formally candidate division OP10).</title>
        <authorList>
            <person name="Lee K.C.Y."/>
            <person name="Morgan X.C."/>
            <person name="Dunfield P.F."/>
            <person name="Tamas I."/>
            <person name="Houghton K.M."/>
            <person name="Vyssotski M."/>
            <person name="Ryan J.L.J."/>
            <person name="Lagutin K."/>
            <person name="McDonald I.R."/>
            <person name="Stott M.B."/>
        </authorList>
    </citation>
    <scope>NUCLEOTIDE SEQUENCE [LARGE SCALE GENOMIC DNA]</scope>
    <source>
        <strain evidence="3">DSM 23976 / ICMP 18418 / T49</strain>
    </source>
</reference>
<evidence type="ECO:0000313" key="3">
    <source>
        <dbReference type="Proteomes" id="UP000014227"/>
    </source>
</evidence>
<dbReference type="InterPro" id="IPR017853">
    <property type="entry name" value="GH"/>
</dbReference>
<dbReference type="eggNOG" id="COG3934">
    <property type="taxonomic scope" value="Bacteria"/>
</dbReference>
<accession>S0EUJ0</accession>
<sequence length="1095" mass="121096">MSTKTTLFYLALLGAMAHSTKASLSSDPVSQQRIAVLGGMPPLVAPTRANELLAALQKAHLPATILPPQNLADPTQFNAEKFDLLILPNAAYLPGNAETNLLQFLQHHGRLLCIGGPAFIHEVFLKNGRWSLRHELLQNTQGHPIFDFQNADPSSWNRAADSPNTQVTVVKEPSPHGTALLFQFENYCNWANLTAPAFATSPFKPGENLTLFWAKGAPNTNALVMEWVERDGSRWITAVPLTTHWQRYVLLPSAFRFWEGGQGRGGHGDLFHPQNAMLWRIGLANSHAPMPAGNHQFWIADLEVGASPYAVETAPPDLPTLCPDYRGYETSQGEWRPVIRERGLGLADQGRPGRLVLPAGITNPNEELDNSRWLFVPLQGPYMGTCWGGIALAPHQSLPSQEALRDMVLRLLQPAYIAYGGVDEASYPFQTPVVIGAKLISNSAQPQTLRLRWHVESLSHSISPPIVRDFMTTVSLEPYQQTLSPTYTLTDLPAGEYRVTITLQTDRPASGILDRLQEPFRVLPMKTRTASLSHFVRVEGGEFVLDGKPWRPVGVNFWPSWIAGQRVDRYQHGWLSPDEYDPVLVQQDLDICHRLGFNVVSVQYTRPDEAPALNDFLIRCRNLGIKANVFLAYAHPLYFDPEALKKLLDAANLRGNDTVFAFDVAWEPHMGDYNQRKAWDPQWQQWIKEQYGSLTHAEEMWGMKAPRDAEGNVTGPSDQQLSQDGPWRIFVAAYRRFLDDLISRGYAKVVQFLRPYGPLIGARSGYGGNGSPYVAGVAPFDLVSGAAHLDFISPEGYALDGDWPTFRGGGFTAAYARWAGNGKPVFWAEFGRSVLPANPQHLEEQRSYYDKMCRLILDTGSNGTAAWWFPGGLRIDENSDFGIISPDGTPRPAALRLSQLAIAELPKAVIDPKPTTWLEIDRDKDAQGYAGLYAHFLPLYAQLREQGEMPGVRTRGTNTTTATVPLTAVGDLPLKGMEPLQFVNGEILPIGTDAKGFPQRFLLTNTGEAKWLAAGAGRVGLMVMSQGRLLGILPLTEDVPRYGQLQIDAKQIEPLLSPHPPASITLRLVLQDRSDAPNRIPFGQAITLTIGNASS</sequence>
<organism evidence="2 3">
    <name type="scientific">Chthonomonas calidirosea (strain DSM 23976 / ICMP 18418 / T49)</name>
    <dbReference type="NCBI Taxonomy" id="1303518"/>
    <lineage>
        <taxon>Bacteria</taxon>
        <taxon>Bacillati</taxon>
        <taxon>Armatimonadota</taxon>
        <taxon>Chthonomonadia</taxon>
        <taxon>Chthonomonadales</taxon>
        <taxon>Chthonomonadaceae</taxon>
        <taxon>Chthonomonas</taxon>
    </lineage>
</organism>
<feature type="chain" id="PRO_5004496396" description="Glycoside hydrolase family 42 N-terminal domain-containing protein" evidence="1">
    <location>
        <begin position="23"/>
        <end position="1095"/>
    </location>
</feature>
<evidence type="ECO:0008006" key="4">
    <source>
        <dbReference type="Google" id="ProtNLM"/>
    </source>
</evidence>
<dbReference type="PATRIC" id="fig|1303518.3.peg.1545"/>
<dbReference type="RefSeq" id="WP_016482858.1">
    <property type="nucleotide sequence ID" value="NC_021487.1"/>
</dbReference>
<keyword evidence="3" id="KW-1185">Reference proteome</keyword>
<dbReference type="Gene3D" id="3.20.20.80">
    <property type="entry name" value="Glycosidases"/>
    <property type="match status" value="1"/>
</dbReference>
<dbReference type="HOGENOM" id="CLU_283970_0_0_0"/>
<dbReference type="AlphaFoldDB" id="S0EUJ0"/>
<feature type="signal peptide" evidence="1">
    <location>
        <begin position="1"/>
        <end position="22"/>
    </location>
</feature>
<proteinExistence type="predicted"/>
<dbReference type="InParanoid" id="S0EUJ0"/>
<protein>
    <recommendedName>
        <fullName evidence="4">Glycoside hydrolase family 42 N-terminal domain-containing protein</fullName>
    </recommendedName>
</protein>
<dbReference type="EMBL" id="HF951689">
    <property type="protein sequence ID" value="CCW35322.1"/>
    <property type="molecule type" value="Genomic_DNA"/>
</dbReference>
<dbReference type="SUPFAM" id="SSF51445">
    <property type="entry name" value="(Trans)glycosidases"/>
    <property type="match status" value="1"/>
</dbReference>
<name>S0EUJ0_CHTCT</name>
<dbReference type="OrthoDB" id="9801493at2"/>
<evidence type="ECO:0000256" key="1">
    <source>
        <dbReference type="SAM" id="SignalP"/>
    </source>
</evidence>
<dbReference type="Proteomes" id="UP000014227">
    <property type="component" value="Chromosome I"/>
</dbReference>
<gene>
    <name evidence="2" type="ORF">CCALI_01506</name>
</gene>
<keyword evidence="1" id="KW-0732">Signal</keyword>
<dbReference type="STRING" id="454171.CP488_02591"/>
<dbReference type="KEGG" id="ccz:CCALI_01506"/>
<evidence type="ECO:0000313" key="2">
    <source>
        <dbReference type="EMBL" id="CCW35322.1"/>
    </source>
</evidence>